<proteinExistence type="inferred from homology"/>
<dbReference type="InterPro" id="IPR004524">
    <property type="entry name" value="Asp-tRNA-ligase_1"/>
</dbReference>
<gene>
    <name evidence="7" type="primary">aspS</name>
    <name evidence="9" type="ORF">CK625_08230</name>
</gene>
<feature type="binding site" evidence="7">
    <location>
        <begin position="220"/>
        <end position="222"/>
    </location>
    <ligand>
        <name>ATP</name>
        <dbReference type="ChEBI" id="CHEBI:30616"/>
    </ligand>
</feature>
<dbReference type="Gene3D" id="2.40.50.140">
    <property type="entry name" value="Nucleic acid-binding proteins"/>
    <property type="match status" value="1"/>
</dbReference>
<dbReference type="GO" id="GO:0006422">
    <property type="term" value="P:aspartyl-tRNA aminoacylation"/>
    <property type="evidence" value="ECO:0007669"/>
    <property type="project" value="UniProtKB-UniRule"/>
</dbReference>
<evidence type="ECO:0000256" key="6">
    <source>
        <dbReference type="ARBA" id="ARBA00023146"/>
    </source>
</evidence>
<dbReference type="InterPro" id="IPR004115">
    <property type="entry name" value="GAD-like_sf"/>
</dbReference>
<evidence type="ECO:0000313" key="9">
    <source>
        <dbReference type="EMBL" id="PAT37130.1"/>
    </source>
</evidence>
<feature type="binding site" evidence="7">
    <location>
        <position position="220"/>
    </location>
    <ligand>
        <name>L-aspartate</name>
        <dbReference type="ChEBI" id="CHEBI:29991"/>
    </ligand>
</feature>
<dbReference type="Pfam" id="PF02938">
    <property type="entry name" value="GAD"/>
    <property type="match status" value="1"/>
</dbReference>
<evidence type="ECO:0000256" key="2">
    <source>
        <dbReference type="ARBA" id="ARBA00022598"/>
    </source>
</evidence>
<dbReference type="CDD" id="cd04317">
    <property type="entry name" value="EcAspRS_like_N"/>
    <property type="match status" value="1"/>
</dbReference>
<evidence type="ECO:0000259" key="8">
    <source>
        <dbReference type="PROSITE" id="PS50862"/>
    </source>
</evidence>
<dbReference type="Gene3D" id="3.30.930.10">
    <property type="entry name" value="Bira Bifunctional Protein, Domain 2"/>
    <property type="match status" value="1"/>
</dbReference>
<accession>A0A2A2AF02</accession>
<dbReference type="InterPro" id="IPR012340">
    <property type="entry name" value="NA-bd_OB-fold"/>
</dbReference>
<dbReference type="Gene3D" id="3.30.1360.30">
    <property type="entry name" value="GAD-like domain"/>
    <property type="match status" value="1"/>
</dbReference>
<dbReference type="GO" id="GO:0005737">
    <property type="term" value="C:cytoplasm"/>
    <property type="evidence" value="ECO:0007669"/>
    <property type="project" value="UniProtKB-SubCell"/>
</dbReference>
<dbReference type="InterPro" id="IPR047090">
    <property type="entry name" value="AspRS_core"/>
</dbReference>
<dbReference type="SUPFAM" id="SSF50249">
    <property type="entry name" value="Nucleic acid-binding proteins"/>
    <property type="match status" value="1"/>
</dbReference>
<organism evidence="9 10">
    <name type="scientific">Vandammella animalimorsus</name>
    <dbReference type="NCBI Taxonomy" id="2029117"/>
    <lineage>
        <taxon>Bacteria</taxon>
        <taxon>Pseudomonadati</taxon>
        <taxon>Pseudomonadota</taxon>
        <taxon>Betaproteobacteria</taxon>
        <taxon>Burkholderiales</taxon>
        <taxon>Comamonadaceae</taxon>
        <taxon>Vandammella</taxon>
    </lineage>
</organism>
<dbReference type="InterPro" id="IPR006195">
    <property type="entry name" value="aa-tRNA-synth_II"/>
</dbReference>
<dbReference type="InterPro" id="IPR004365">
    <property type="entry name" value="NA-bd_OB_tRNA"/>
</dbReference>
<comment type="function">
    <text evidence="7">Aspartyl-tRNA synthetase with relaxed tRNA specificity since it is able to aspartylate not only its cognate tRNA(Asp) but also tRNA(Asn). Reaction proceeds in two steps: L-aspartate is first activated by ATP to form Asp-AMP and then transferred to the acceptor end of tRNA(Asp/Asn).</text>
</comment>
<comment type="caution">
    <text evidence="9">The sequence shown here is derived from an EMBL/GenBank/DDBJ whole genome shotgun (WGS) entry which is preliminary data.</text>
</comment>
<keyword evidence="10" id="KW-1185">Reference proteome</keyword>
<dbReference type="PROSITE" id="PS50862">
    <property type="entry name" value="AA_TRNA_LIGASE_II"/>
    <property type="match status" value="1"/>
</dbReference>
<protein>
    <recommendedName>
        <fullName evidence="7">Aspartate--tRNA(Asp/Asn) ligase</fullName>
        <ecNumber evidence="7">6.1.1.23</ecNumber>
    </recommendedName>
    <alternativeName>
        <fullName evidence="7">Aspartyl-tRNA synthetase</fullName>
        <shortName evidence="7">AspRS</shortName>
    </alternativeName>
    <alternativeName>
        <fullName evidence="7">Non-discriminating aspartyl-tRNA synthetase</fullName>
        <shortName evidence="7">ND-AspRS</shortName>
    </alternativeName>
</protein>
<feature type="binding site" evidence="7">
    <location>
        <position position="490"/>
    </location>
    <ligand>
        <name>ATP</name>
        <dbReference type="ChEBI" id="CHEBI:30616"/>
    </ligand>
</feature>
<dbReference type="EMBL" id="NSJB01000004">
    <property type="protein sequence ID" value="PAT37130.1"/>
    <property type="molecule type" value="Genomic_DNA"/>
</dbReference>
<evidence type="ECO:0000256" key="7">
    <source>
        <dbReference type="HAMAP-Rule" id="MF_00044"/>
    </source>
</evidence>
<comment type="similarity">
    <text evidence="1 7">Belongs to the class-II aminoacyl-tRNA synthetase family. Type 1 subfamily.</text>
</comment>
<keyword evidence="7" id="KW-0963">Cytoplasm</keyword>
<comment type="catalytic activity">
    <reaction evidence="7">
        <text>tRNA(Asx) + L-aspartate + ATP = L-aspartyl-tRNA(Asx) + AMP + diphosphate</text>
        <dbReference type="Rhea" id="RHEA:18349"/>
        <dbReference type="Rhea" id="RHEA-COMP:9710"/>
        <dbReference type="Rhea" id="RHEA-COMP:9711"/>
        <dbReference type="ChEBI" id="CHEBI:29991"/>
        <dbReference type="ChEBI" id="CHEBI:30616"/>
        <dbReference type="ChEBI" id="CHEBI:33019"/>
        <dbReference type="ChEBI" id="CHEBI:78442"/>
        <dbReference type="ChEBI" id="CHEBI:78516"/>
        <dbReference type="ChEBI" id="CHEBI:456215"/>
        <dbReference type="EC" id="6.1.1.23"/>
    </reaction>
</comment>
<reference evidence="9 10" key="1">
    <citation type="submission" date="2017-08" db="EMBL/GenBank/DDBJ databases">
        <title>WGS of Clinical strains of the CDC Group NO-1 linked to zoonotic infections in humans.</title>
        <authorList>
            <person name="Bernier A.-M."/>
            <person name="Bernard K."/>
        </authorList>
    </citation>
    <scope>NUCLEOTIDE SEQUENCE [LARGE SCALE GENOMIC DNA]</scope>
    <source>
        <strain evidence="9 10">NML00-0135</strain>
    </source>
</reference>
<dbReference type="HAMAP" id="MF_00044">
    <property type="entry name" value="Asp_tRNA_synth_type1"/>
    <property type="match status" value="1"/>
</dbReference>
<feature type="site" description="Important for tRNA non-discrimination" evidence="7">
    <location>
        <position position="32"/>
    </location>
</feature>
<keyword evidence="4 7" id="KW-0067">ATP-binding</keyword>
<dbReference type="NCBIfam" id="NF001750">
    <property type="entry name" value="PRK00476.1"/>
    <property type="match status" value="1"/>
</dbReference>
<dbReference type="NCBIfam" id="TIGR00459">
    <property type="entry name" value="aspS_bact"/>
    <property type="match status" value="1"/>
</dbReference>
<dbReference type="GO" id="GO:0004815">
    <property type="term" value="F:aspartate-tRNA ligase activity"/>
    <property type="evidence" value="ECO:0007669"/>
    <property type="project" value="UniProtKB-UniRule"/>
</dbReference>
<dbReference type="RefSeq" id="WP_095539825.1">
    <property type="nucleotide sequence ID" value="NZ_NSJB01000004.1"/>
</dbReference>
<comment type="subcellular location">
    <subcellularLocation>
        <location evidence="7">Cytoplasm</location>
    </subcellularLocation>
</comment>
<evidence type="ECO:0000256" key="3">
    <source>
        <dbReference type="ARBA" id="ARBA00022741"/>
    </source>
</evidence>
<dbReference type="SUPFAM" id="SSF55681">
    <property type="entry name" value="Class II aaRS and biotin synthetases"/>
    <property type="match status" value="1"/>
</dbReference>
<feature type="binding site" evidence="7">
    <location>
        <begin position="542"/>
        <end position="545"/>
    </location>
    <ligand>
        <name>ATP</name>
        <dbReference type="ChEBI" id="CHEBI:30616"/>
    </ligand>
</feature>
<name>A0A2A2AF02_9BURK</name>
<dbReference type="InterPro" id="IPR029351">
    <property type="entry name" value="GAD_dom"/>
</dbReference>
<evidence type="ECO:0000256" key="5">
    <source>
        <dbReference type="ARBA" id="ARBA00022917"/>
    </source>
</evidence>
<dbReference type="InterPro" id="IPR002312">
    <property type="entry name" value="Asp/Asn-tRNA-synth_IIb"/>
</dbReference>
<dbReference type="CDD" id="cd00777">
    <property type="entry name" value="AspRS_core"/>
    <property type="match status" value="1"/>
</dbReference>
<dbReference type="EC" id="6.1.1.23" evidence="7"/>
<feature type="domain" description="Aminoacyl-transfer RNA synthetases class-II family profile" evidence="8">
    <location>
        <begin position="141"/>
        <end position="563"/>
    </location>
</feature>
<dbReference type="GO" id="GO:0003676">
    <property type="term" value="F:nucleic acid binding"/>
    <property type="evidence" value="ECO:0007669"/>
    <property type="project" value="InterPro"/>
</dbReference>
<sequence length="597" mass="67329">MAMRTEYCGLVTEALTGQTVTLCGWVNRRRDHGGVIFIDLRDREGYVQVVCDPDRPEMFAAAETVRNEFCLQITGLVRARPEGTSNDNLKSGRVEVLCHELKVLNPSVTPPFQMDDDSLSETTRLTHRVMDLRRPYMQKNLMLRYRVSMAVRQFLDAHGFIDIETPMLGKSTPEGARDYLVPSRVHDGQFYALPQSPQLYKQMLMVAGYDRYYQITKCFRDEDLRADRQPEFTQIDIETSFLTEQDIRALFQRMICEVFAKTMDVDLGEFPVMTFAEAMRLYGSDKPDLRVKLAFTDLKDVMADVEFKVFSGPATMPGGRVVALRVPGGGAMPRSEIDAYTEFVKIYGAKGLAWIKVNDIAKGRDGLQSPIVKNLHDKAIAELLARTGAQDGDLIFFGADKEKIVNDAMGALRVKIGHSEFGKANGLFEDRWAPLWVVDFPMFEYDEEDKRWVAMHHPFTSPKDGHEELLSSDPGQCVAKAYDMVLNGWELGGGSVRIHRADVQSKVFAALNIGEEEARAKFGYLLDALQYGAPPHGGLAFGLDRLITLMTRAESIRDVIAFPKTQRAQDLLTQAPSAVDEKQLRELHIRLRNPQPQ</sequence>
<dbReference type="PRINTS" id="PR01042">
    <property type="entry name" value="TRNASYNTHASP"/>
</dbReference>
<keyword evidence="3 7" id="KW-0547">Nucleotide-binding</keyword>
<feature type="binding site" evidence="7">
    <location>
        <position position="456"/>
    </location>
    <ligand>
        <name>L-aspartate</name>
        <dbReference type="ChEBI" id="CHEBI:29991"/>
    </ligand>
</feature>
<feature type="binding site" evidence="7">
    <location>
        <position position="174"/>
    </location>
    <ligand>
        <name>L-aspartate</name>
        <dbReference type="ChEBI" id="CHEBI:29991"/>
    </ligand>
</feature>
<dbReference type="AlphaFoldDB" id="A0A2A2AF02"/>
<dbReference type="SUPFAM" id="SSF55261">
    <property type="entry name" value="GAD domain-like"/>
    <property type="match status" value="1"/>
</dbReference>
<comment type="subunit">
    <text evidence="7">Homodimer.</text>
</comment>
<feature type="site" description="Important for tRNA non-discrimination" evidence="7">
    <location>
        <position position="83"/>
    </location>
</feature>
<evidence type="ECO:0000256" key="4">
    <source>
        <dbReference type="ARBA" id="ARBA00022840"/>
    </source>
</evidence>
<dbReference type="InterPro" id="IPR004364">
    <property type="entry name" value="Aa-tRNA-synt_II"/>
</dbReference>
<dbReference type="InterPro" id="IPR047089">
    <property type="entry name" value="Asp-tRNA-ligase_1_N"/>
</dbReference>
<dbReference type="GO" id="GO:0005524">
    <property type="term" value="F:ATP binding"/>
    <property type="evidence" value="ECO:0007669"/>
    <property type="project" value="UniProtKB-UniRule"/>
</dbReference>
<keyword evidence="5 7" id="KW-0648">Protein biosynthesis</keyword>
<feature type="binding site" evidence="7">
    <location>
        <position position="229"/>
    </location>
    <ligand>
        <name>ATP</name>
        <dbReference type="ChEBI" id="CHEBI:30616"/>
    </ligand>
</feature>
<dbReference type="Pfam" id="PF00152">
    <property type="entry name" value="tRNA-synt_2"/>
    <property type="match status" value="1"/>
</dbReference>
<keyword evidence="6 7" id="KW-0030">Aminoacyl-tRNA synthetase</keyword>
<keyword evidence="2 7" id="KW-0436">Ligase</keyword>
<dbReference type="PANTHER" id="PTHR22594">
    <property type="entry name" value="ASPARTYL/LYSYL-TRNA SYNTHETASE"/>
    <property type="match status" value="1"/>
</dbReference>
<dbReference type="Pfam" id="PF01336">
    <property type="entry name" value="tRNA_anti-codon"/>
    <property type="match status" value="1"/>
</dbReference>
<dbReference type="PANTHER" id="PTHR22594:SF5">
    <property type="entry name" value="ASPARTATE--TRNA LIGASE, MITOCHONDRIAL"/>
    <property type="match status" value="1"/>
</dbReference>
<feature type="binding site" evidence="7">
    <location>
        <position position="497"/>
    </location>
    <ligand>
        <name>L-aspartate</name>
        <dbReference type="ChEBI" id="CHEBI:29991"/>
    </ligand>
</feature>
<evidence type="ECO:0000313" key="10">
    <source>
        <dbReference type="Proteomes" id="UP000218054"/>
    </source>
</evidence>
<dbReference type="InterPro" id="IPR045864">
    <property type="entry name" value="aa-tRNA-synth_II/BPL/LPL"/>
</dbReference>
<dbReference type="Proteomes" id="UP000218054">
    <property type="component" value="Unassembled WGS sequence"/>
</dbReference>
<evidence type="ECO:0000256" key="1">
    <source>
        <dbReference type="ARBA" id="ARBA00006303"/>
    </source>
</evidence>
<feature type="region of interest" description="Aspartate" evidence="7">
    <location>
        <begin position="198"/>
        <end position="201"/>
    </location>
</feature>
<dbReference type="GO" id="GO:0050560">
    <property type="term" value="F:aspartate-tRNA(Asn) ligase activity"/>
    <property type="evidence" value="ECO:0007669"/>
    <property type="project" value="UniProtKB-EC"/>
</dbReference>